<dbReference type="EMBL" id="CM001221">
    <property type="protein sequence ID" value="AES93726.1"/>
    <property type="molecule type" value="Genomic_DNA"/>
</dbReference>
<keyword evidence="3" id="KW-1185">Reference proteome</keyword>
<gene>
    <name evidence="1" type="ordered locus">MTR_5g006790</name>
</gene>
<evidence type="ECO:0000313" key="1">
    <source>
        <dbReference type="EMBL" id="AES93726.1"/>
    </source>
</evidence>
<proteinExistence type="predicted"/>
<evidence type="ECO:0000313" key="3">
    <source>
        <dbReference type="Proteomes" id="UP000002051"/>
    </source>
</evidence>
<sequence>MNISFDEVQLACFTQHQYLTTSLSTPISSSTKRTTPMIIILAYKFARGETNPSVDNNTQGLKLSVSVSDTNIQDWFQLAESRNQFCGRQQANTCRKYVCLEMLVLTNQKQLESKASKPDLTIE</sequence>
<evidence type="ECO:0000313" key="2">
    <source>
        <dbReference type="EnsemblPlants" id="AES93726"/>
    </source>
</evidence>
<dbReference type="HOGENOM" id="CLU_2018630_0_0_1"/>
<name>G7K3S3_MEDTR</name>
<dbReference type="AlphaFoldDB" id="G7K3S3"/>
<dbReference type="PaxDb" id="3880-AES93726"/>
<reference evidence="2" key="3">
    <citation type="submission" date="2015-04" db="UniProtKB">
        <authorList>
            <consortium name="EnsemblPlants"/>
        </authorList>
    </citation>
    <scope>IDENTIFICATION</scope>
    <source>
        <strain evidence="2">cv. Jemalong A17</strain>
    </source>
</reference>
<reference evidence="1 3" key="2">
    <citation type="journal article" date="2014" name="BMC Genomics">
        <title>An improved genome release (version Mt4.0) for the model legume Medicago truncatula.</title>
        <authorList>
            <person name="Tang H."/>
            <person name="Krishnakumar V."/>
            <person name="Bidwell S."/>
            <person name="Rosen B."/>
            <person name="Chan A."/>
            <person name="Zhou S."/>
            <person name="Gentzbittel L."/>
            <person name="Childs K.L."/>
            <person name="Yandell M."/>
            <person name="Gundlach H."/>
            <person name="Mayer K.F."/>
            <person name="Schwartz D.C."/>
            <person name="Town C.D."/>
        </authorList>
    </citation>
    <scope>GENOME REANNOTATION</scope>
    <source>
        <strain evidence="2 3">cv. Jemalong A17</strain>
    </source>
</reference>
<dbReference type="Proteomes" id="UP000002051">
    <property type="component" value="Chromosome 5"/>
</dbReference>
<organism evidence="1 3">
    <name type="scientific">Medicago truncatula</name>
    <name type="common">Barrel medic</name>
    <name type="synonym">Medicago tribuloides</name>
    <dbReference type="NCBI Taxonomy" id="3880"/>
    <lineage>
        <taxon>Eukaryota</taxon>
        <taxon>Viridiplantae</taxon>
        <taxon>Streptophyta</taxon>
        <taxon>Embryophyta</taxon>
        <taxon>Tracheophyta</taxon>
        <taxon>Spermatophyta</taxon>
        <taxon>Magnoliopsida</taxon>
        <taxon>eudicotyledons</taxon>
        <taxon>Gunneridae</taxon>
        <taxon>Pentapetalae</taxon>
        <taxon>rosids</taxon>
        <taxon>fabids</taxon>
        <taxon>Fabales</taxon>
        <taxon>Fabaceae</taxon>
        <taxon>Papilionoideae</taxon>
        <taxon>50 kb inversion clade</taxon>
        <taxon>NPAAA clade</taxon>
        <taxon>Hologalegina</taxon>
        <taxon>IRL clade</taxon>
        <taxon>Trifolieae</taxon>
        <taxon>Medicago</taxon>
    </lineage>
</organism>
<reference evidence="1 3" key="1">
    <citation type="journal article" date="2011" name="Nature">
        <title>The Medicago genome provides insight into the evolution of rhizobial symbioses.</title>
        <authorList>
            <person name="Young N.D."/>
            <person name="Debelle F."/>
            <person name="Oldroyd G.E."/>
            <person name="Geurts R."/>
            <person name="Cannon S.B."/>
            <person name="Udvardi M.K."/>
            <person name="Benedito V.A."/>
            <person name="Mayer K.F."/>
            <person name="Gouzy J."/>
            <person name="Schoof H."/>
            <person name="Van de Peer Y."/>
            <person name="Proost S."/>
            <person name="Cook D.R."/>
            <person name="Meyers B.C."/>
            <person name="Spannagl M."/>
            <person name="Cheung F."/>
            <person name="De Mita S."/>
            <person name="Krishnakumar V."/>
            <person name="Gundlach H."/>
            <person name="Zhou S."/>
            <person name="Mudge J."/>
            <person name="Bharti A.K."/>
            <person name="Murray J.D."/>
            <person name="Naoumkina M.A."/>
            <person name="Rosen B."/>
            <person name="Silverstein K.A."/>
            <person name="Tang H."/>
            <person name="Rombauts S."/>
            <person name="Zhao P.X."/>
            <person name="Zhou P."/>
            <person name="Barbe V."/>
            <person name="Bardou P."/>
            <person name="Bechner M."/>
            <person name="Bellec A."/>
            <person name="Berger A."/>
            <person name="Berges H."/>
            <person name="Bidwell S."/>
            <person name="Bisseling T."/>
            <person name="Choisne N."/>
            <person name="Couloux A."/>
            <person name="Denny R."/>
            <person name="Deshpande S."/>
            <person name="Dai X."/>
            <person name="Doyle J.J."/>
            <person name="Dudez A.M."/>
            <person name="Farmer A.D."/>
            <person name="Fouteau S."/>
            <person name="Franken C."/>
            <person name="Gibelin C."/>
            <person name="Gish J."/>
            <person name="Goldstein S."/>
            <person name="Gonzalez A.J."/>
            <person name="Green P.J."/>
            <person name="Hallab A."/>
            <person name="Hartog M."/>
            <person name="Hua A."/>
            <person name="Humphray S.J."/>
            <person name="Jeong D.H."/>
            <person name="Jing Y."/>
            <person name="Jocker A."/>
            <person name="Kenton S.M."/>
            <person name="Kim D.J."/>
            <person name="Klee K."/>
            <person name="Lai H."/>
            <person name="Lang C."/>
            <person name="Lin S."/>
            <person name="Macmil S.L."/>
            <person name="Magdelenat G."/>
            <person name="Matthews L."/>
            <person name="McCorrison J."/>
            <person name="Monaghan E.L."/>
            <person name="Mun J.H."/>
            <person name="Najar F.Z."/>
            <person name="Nicholson C."/>
            <person name="Noirot C."/>
            <person name="O'Bleness M."/>
            <person name="Paule C.R."/>
            <person name="Poulain J."/>
            <person name="Prion F."/>
            <person name="Qin B."/>
            <person name="Qu C."/>
            <person name="Retzel E.F."/>
            <person name="Riddle C."/>
            <person name="Sallet E."/>
            <person name="Samain S."/>
            <person name="Samson N."/>
            <person name="Sanders I."/>
            <person name="Saurat O."/>
            <person name="Scarpelli C."/>
            <person name="Schiex T."/>
            <person name="Segurens B."/>
            <person name="Severin A.J."/>
            <person name="Sherrier D.J."/>
            <person name="Shi R."/>
            <person name="Sims S."/>
            <person name="Singer S.R."/>
            <person name="Sinharoy S."/>
            <person name="Sterck L."/>
            <person name="Viollet A."/>
            <person name="Wang B.B."/>
            <person name="Wang K."/>
            <person name="Wang M."/>
            <person name="Wang X."/>
            <person name="Warfsmann J."/>
            <person name="Weissenbach J."/>
            <person name="White D.D."/>
            <person name="White J.D."/>
            <person name="Wiley G.B."/>
            <person name="Wincker P."/>
            <person name="Xing Y."/>
            <person name="Yang L."/>
            <person name="Yao Z."/>
            <person name="Ying F."/>
            <person name="Zhai J."/>
            <person name="Zhou L."/>
            <person name="Zuber A."/>
            <person name="Denarie J."/>
            <person name="Dixon R.A."/>
            <person name="May G.D."/>
            <person name="Schwartz D.C."/>
            <person name="Rogers J."/>
            <person name="Quetier F."/>
            <person name="Town C.D."/>
            <person name="Roe B.A."/>
        </authorList>
    </citation>
    <scope>NUCLEOTIDE SEQUENCE [LARGE SCALE GENOMIC DNA]</scope>
    <source>
        <strain evidence="1">A17</strain>
        <strain evidence="2 3">cv. Jemalong A17</strain>
    </source>
</reference>
<dbReference type="EnsemblPlants" id="AES93726">
    <property type="protein sequence ID" value="AES93726"/>
    <property type="gene ID" value="MTR_5g006790"/>
</dbReference>
<accession>G7K3S3</accession>
<protein>
    <submittedName>
        <fullName evidence="1 2">Uncharacterized protein</fullName>
    </submittedName>
</protein>